<dbReference type="Proteomes" id="UP000054498">
    <property type="component" value="Unassembled WGS sequence"/>
</dbReference>
<dbReference type="AlphaFoldDB" id="A0A0D2MKY2"/>
<dbReference type="GeneID" id="25739632"/>
<proteinExistence type="predicted"/>
<dbReference type="RefSeq" id="XP_013900221.1">
    <property type="nucleotide sequence ID" value="XM_014044767.1"/>
</dbReference>
<evidence type="ECO:0000313" key="1">
    <source>
        <dbReference type="EMBL" id="KIZ01202.1"/>
    </source>
</evidence>
<evidence type="ECO:0000313" key="2">
    <source>
        <dbReference type="Proteomes" id="UP000054498"/>
    </source>
</evidence>
<accession>A0A0D2MKY2</accession>
<reference evidence="1 2" key="1">
    <citation type="journal article" date="2013" name="BMC Genomics">
        <title>Reconstruction of the lipid metabolism for the microalga Monoraphidium neglectum from its genome sequence reveals characteristics suitable for biofuel production.</title>
        <authorList>
            <person name="Bogen C."/>
            <person name="Al-Dilaimi A."/>
            <person name="Albersmeier A."/>
            <person name="Wichmann J."/>
            <person name="Grundmann M."/>
            <person name="Rupp O."/>
            <person name="Lauersen K.J."/>
            <person name="Blifernez-Klassen O."/>
            <person name="Kalinowski J."/>
            <person name="Goesmann A."/>
            <person name="Mussgnug J.H."/>
            <person name="Kruse O."/>
        </authorList>
    </citation>
    <scope>NUCLEOTIDE SEQUENCE [LARGE SCALE GENOMIC DNA]</scope>
    <source>
        <strain evidence="1 2">SAG 48.87</strain>
    </source>
</reference>
<gene>
    <name evidence="1" type="ORF">MNEG_6756</name>
</gene>
<protein>
    <submittedName>
        <fullName evidence="1">Uncharacterized protein</fullName>
    </submittedName>
</protein>
<dbReference type="EMBL" id="KK101350">
    <property type="protein sequence ID" value="KIZ01202.1"/>
    <property type="molecule type" value="Genomic_DNA"/>
</dbReference>
<organism evidence="1 2">
    <name type="scientific">Monoraphidium neglectum</name>
    <dbReference type="NCBI Taxonomy" id="145388"/>
    <lineage>
        <taxon>Eukaryota</taxon>
        <taxon>Viridiplantae</taxon>
        <taxon>Chlorophyta</taxon>
        <taxon>core chlorophytes</taxon>
        <taxon>Chlorophyceae</taxon>
        <taxon>CS clade</taxon>
        <taxon>Sphaeropleales</taxon>
        <taxon>Selenastraceae</taxon>
        <taxon>Monoraphidium</taxon>
    </lineage>
</organism>
<dbReference type="KEGG" id="mng:MNEG_6756"/>
<sequence length="85" mass="9294">MDCRPFHRTGADAQRLKAAAFDDDQGAHDRVRRRYSYDDLGGDSGRPEDLGAAVGSFLDSECKCAFWLAPDGTKLAPPPAVRAQR</sequence>
<name>A0A0D2MKY2_9CHLO</name>
<keyword evidence="2" id="KW-1185">Reference proteome</keyword>